<gene>
    <name evidence="3" type="ORF">DSM5745_09634</name>
</gene>
<proteinExistence type="predicted"/>
<feature type="compositionally biased region" description="Basic and acidic residues" evidence="1">
    <location>
        <begin position="1"/>
        <end position="16"/>
    </location>
</feature>
<protein>
    <recommendedName>
        <fullName evidence="2">Ribosomal RNA methyltransferase FtsJ domain-containing protein</fullName>
    </recommendedName>
</protein>
<feature type="domain" description="Ribosomal RNA methyltransferase FtsJ" evidence="2">
    <location>
        <begin position="123"/>
        <end position="301"/>
    </location>
</feature>
<evidence type="ECO:0000259" key="2">
    <source>
        <dbReference type="Pfam" id="PF01728"/>
    </source>
</evidence>
<feature type="compositionally biased region" description="Basic and acidic residues" evidence="1">
    <location>
        <begin position="26"/>
        <end position="35"/>
    </location>
</feature>
<dbReference type="Gene3D" id="3.40.50.150">
    <property type="entry name" value="Vaccinia Virus protein VP39"/>
    <property type="match status" value="1"/>
</dbReference>
<evidence type="ECO:0000313" key="4">
    <source>
        <dbReference type="Proteomes" id="UP000256690"/>
    </source>
</evidence>
<feature type="region of interest" description="Disordered" evidence="1">
    <location>
        <begin position="1"/>
        <end position="35"/>
    </location>
</feature>
<dbReference type="Pfam" id="PF01728">
    <property type="entry name" value="FtsJ"/>
    <property type="match status" value="1"/>
</dbReference>
<dbReference type="AlphaFoldDB" id="A0A3D8QVU3"/>
<evidence type="ECO:0000256" key="1">
    <source>
        <dbReference type="SAM" id="MobiDB-lite"/>
    </source>
</evidence>
<organism evidence="3 4">
    <name type="scientific">Aspergillus mulundensis</name>
    <dbReference type="NCBI Taxonomy" id="1810919"/>
    <lineage>
        <taxon>Eukaryota</taxon>
        <taxon>Fungi</taxon>
        <taxon>Dikarya</taxon>
        <taxon>Ascomycota</taxon>
        <taxon>Pezizomycotina</taxon>
        <taxon>Eurotiomycetes</taxon>
        <taxon>Eurotiomycetidae</taxon>
        <taxon>Eurotiales</taxon>
        <taxon>Aspergillaceae</taxon>
        <taxon>Aspergillus</taxon>
        <taxon>Aspergillus subgen. Nidulantes</taxon>
    </lineage>
</organism>
<dbReference type="GeneID" id="38120004"/>
<accession>A0A3D8QVU3</accession>
<dbReference type="GO" id="GO:0032259">
    <property type="term" value="P:methylation"/>
    <property type="evidence" value="ECO:0007669"/>
    <property type="project" value="InterPro"/>
</dbReference>
<evidence type="ECO:0000313" key="3">
    <source>
        <dbReference type="EMBL" id="RDW65895.1"/>
    </source>
</evidence>
<dbReference type="STRING" id="1810919.A0A3D8QVU3"/>
<comment type="caution">
    <text evidence="3">The sequence shown here is derived from an EMBL/GenBank/DDBJ whole genome shotgun (WGS) entry which is preliminary data.</text>
</comment>
<dbReference type="Proteomes" id="UP000256690">
    <property type="component" value="Unassembled WGS sequence"/>
</dbReference>
<keyword evidence="4" id="KW-1185">Reference proteome</keyword>
<dbReference type="OrthoDB" id="417125at2759"/>
<dbReference type="RefSeq" id="XP_026599998.1">
    <property type="nucleotide sequence ID" value="XM_026751650.1"/>
</dbReference>
<dbReference type="InterPro" id="IPR029063">
    <property type="entry name" value="SAM-dependent_MTases_sf"/>
</dbReference>
<dbReference type="GO" id="GO:0008168">
    <property type="term" value="F:methyltransferase activity"/>
    <property type="evidence" value="ECO:0007669"/>
    <property type="project" value="InterPro"/>
</dbReference>
<dbReference type="EMBL" id="PVWQ01000013">
    <property type="protein sequence ID" value="RDW65895.1"/>
    <property type="molecule type" value="Genomic_DNA"/>
</dbReference>
<name>A0A3D8QVU3_9EURO</name>
<sequence>MQAQKLPEDSCNDRTQKPSSPENAEEPSRPKRSDYIGRLESAIQDYLREAQVPEFQRLCELRKKGWENPAGDAFFAKQRQTADNADDKTARHFYTMMLDIGKDMNRQTGVFSIEPSSPTQQPAILDMCMAPGGFLATALALNPTAQALAFSLPPEEGGHNVALDLAAYPNVTAHLCDITMLAADIGVSSAEIPVDHPDVHGFLPAHFNQKKFDLAFCDGQVLRTHARASYREKREATRLTLTQLILSLSHLKPGGTMIVLSHKIEAPAMVQMLYEFSRFSTVTVYKHAKFHAKRSSFYMIASGLKVDSEEAVALLERWRRKWKSLVLDMKLTDERFAEMAEEGAPTIEEILDTFGERLIEMGRTVWGVQAEALGKAPFIKSKAEKSGSWRS</sequence>
<dbReference type="InterPro" id="IPR002877">
    <property type="entry name" value="RNA_MeTrfase_FtsJ_dom"/>
</dbReference>
<reference evidence="3 4" key="1">
    <citation type="journal article" date="2018" name="IMA Fungus">
        <title>IMA Genome-F 9: Draft genome sequence of Annulohypoxylon stygium, Aspergillus mulundensis, Berkeleyomyces basicola (syn. Thielaviopsis basicola), Ceratocystis smalleyi, two Cercospora beticola strains, Coleophoma cylindrospora, Fusarium fracticaudum, Phialophora cf. hyalina, and Morchella septimelata.</title>
        <authorList>
            <person name="Wingfield B.D."/>
            <person name="Bills G.F."/>
            <person name="Dong Y."/>
            <person name="Huang W."/>
            <person name="Nel W.J."/>
            <person name="Swalarsk-Parry B.S."/>
            <person name="Vaghefi N."/>
            <person name="Wilken P.M."/>
            <person name="An Z."/>
            <person name="de Beer Z.W."/>
            <person name="De Vos L."/>
            <person name="Chen L."/>
            <person name="Duong T.A."/>
            <person name="Gao Y."/>
            <person name="Hammerbacher A."/>
            <person name="Kikkert J.R."/>
            <person name="Li Y."/>
            <person name="Li H."/>
            <person name="Li K."/>
            <person name="Li Q."/>
            <person name="Liu X."/>
            <person name="Ma X."/>
            <person name="Naidoo K."/>
            <person name="Pethybridge S.J."/>
            <person name="Sun J."/>
            <person name="Steenkamp E.T."/>
            <person name="van der Nest M.A."/>
            <person name="van Wyk S."/>
            <person name="Wingfield M.J."/>
            <person name="Xiong C."/>
            <person name="Yue Q."/>
            <person name="Zhang X."/>
        </authorList>
    </citation>
    <scope>NUCLEOTIDE SEQUENCE [LARGE SCALE GENOMIC DNA]</scope>
    <source>
        <strain evidence="3 4">DSM 5745</strain>
    </source>
</reference>
<dbReference type="SUPFAM" id="SSF53335">
    <property type="entry name" value="S-adenosyl-L-methionine-dependent methyltransferases"/>
    <property type="match status" value="1"/>
</dbReference>